<dbReference type="Gene3D" id="3.20.80.10">
    <property type="entry name" value="Regulatory factor, effector binding domain"/>
    <property type="match status" value="1"/>
</dbReference>
<dbReference type="OMA" id="VKSGCTD"/>
<proteinExistence type="inferred from homology"/>
<dbReference type="PANTHER" id="PTHR11220">
    <property type="entry name" value="HEME-BINDING PROTEIN-RELATED"/>
    <property type="match status" value="1"/>
</dbReference>
<feature type="chain" id="PRO_5022097956" description="Heme-binding protein 1" evidence="7">
    <location>
        <begin position="18"/>
        <end position="198"/>
    </location>
</feature>
<accession>A0A553NBQ8</accession>
<comment type="function">
    <text evidence="5">May bind free porphyrinogens that may be present in the cell and thus facilitate removal of these potentially toxic compound. Binds with a high affinity to one molecule of heme or porphyrins. It binds metalloporphyrins, free porphyrins and N-methylprotoporphyrin with similar affinities.</text>
</comment>
<dbReference type="AlphaFoldDB" id="A0A553NBQ8"/>
<dbReference type="PANTHER" id="PTHR11220:SF72">
    <property type="entry name" value="HEME-BINDING PROTEIN 2-LIKE ISOFORM X2"/>
    <property type="match status" value="1"/>
</dbReference>
<evidence type="ECO:0000256" key="3">
    <source>
        <dbReference type="ARBA" id="ARBA00011245"/>
    </source>
</evidence>
<dbReference type="EMBL" id="VCGU01000458">
    <property type="protein sequence ID" value="TRY62883.1"/>
    <property type="molecule type" value="Genomic_DNA"/>
</dbReference>
<dbReference type="SUPFAM" id="SSF55136">
    <property type="entry name" value="Probable bacterial effector-binding domain"/>
    <property type="match status" value="1"/>
</dbReference>
<evidence type="ECO:0000256" key="6">
    <source>
        <dbReference type="ARBA" id="ARBA00040755"/>
    </source>
</evidence>
<dbReference type="OrthoDB" id="6424451at2759"/>
<dbReference type="GO" id="GO:0020037">
    <property type="term" value="F:heme binding"/>
    <property type="evidence" value="ECO:0007669"/>
    <property type="project" value="TreeGrafter"/>
</dbReference>
<comment type="similarity">
    <text evidence="2">Belongs to the HEBP family.</text>
</comment>
<dbReference type="InterPro" id="IPR011256">
    <property type="entry name" value="Reg_factor_effector_dom_sf"/>
</dbReference>
<evidence type="ECO:0000256" key="4">
    <source>
        <dbReference type="ARBA" id="ARBA00022490"/>
    </source>
</evidence>
<dbReference type="InterPro" id="IPR006917">
    <property type="entry name" value="SOUL_heme-bd"/>
</dbReference>
<dbReference type="Pfam" id="PF04832">
    <property type="entry name" value="SOUL"/>
    <property type="match status" value="1"/>
</dbReference>
<evidence type="ECO:0000256" key="1">
    <source>
        <dbReference type="ARBA" id="ARBA00004496"/>
    </source>
</evidence>
<comment type="caution">
    <text evidence="8">The sequence shown here is derived from an EMBL/GenBank/DDBJ whole genome shotgun (WGS) entry which is preliminary data.</text>
</comment>
<dbReference type="STRING" id="6832.A0A553NBQ8"/>
<evidence type="ECO:0000256" key="7">
    <source>
        <dbReference type="SAM" id="SignalP"/>
    </source>
</evidence>
<dbReference type="FunFam" id="3.20.80.10:FF:000003">
    <property type="entry name" value="Heme-binding protein 1"/>
    <property type="match status" value="1"/>
</dbReference>
<comment type="subcellular location">
    <subcellularLocation>
        <location evidence="1">Cytoplasm</location>
    </subcellularLocation>
</comment>
<gene>
    <name evidence="8" type="ORF">TCAL_03886</name>
</gene>
<organism evidence="8 9">
    <name type="scientific">Tigriopus californicus</name>
    <name type="common">Marine copepod</name>
    <dbReference type="NCBI Taxonomy" id="6832"/>
    <lineage>
        <taxon>Eukaryota</taxon>
        <taxon>Metazoa</taxon>
        <taxon>Ecdysozoa</taxon>
        <taxon>Arthropoda</taxon>
        <taxon>Crustacea</taxon>
        <taxon>Multicrustacea</taxon>
        <taxon>Hexanauplia</taxon>
        <taxon>Copepoda</taxon>
        <taxon>Harpacticoida</taxon>
        <taxon>Harpacticidae</taxon>
        <taxon>Tigriopus</taxon>
    </lineage>
</organism>
<comment type="subunit">
    <text evidence="3">Monomer.</text>
</comment>
<evidence type="ECO:0000256" key="5">
    <source>
        <dbReference type="ARBA" id="ARBA00037673"/>
    </source>
</evidence>
<reference evidence="8 9" key="1">
    <citation type="journal article" date="2018" name="Nat. Ecol. Evol.">
        <title>Genomic signatures of mitonuclear coevolution across populations of Tigriopus californicus.</title>
        <authorList>
            <person name="Barreto F.S."/>
            <person name="Watson E.T."/>
            <person name="Lima T.G."/>
            <person name="Willett C.S."/>
            <person name="Edmands S."/>
            <person name="Li W."/>
            <person name="Burton R.S."/>
        </authorList>
    </citation>
    <scope>NUCLEOTIDE SEQUENCE [LARGE SCALE GENOMIC DNA]</scope>
    <source>
        <strain evidence="8 9">San Diego</strain>
    </source>
</reference>
<evidence type="ECO:0000256" key="2">
    <source>
        <dbReference type="ARBA" id="ARBA00009817"/>
    </source>
</evidence>
<keyword evidence="9" id="KW-1185">Reference proteome</keyword>
<evidence type="ECO:0000313" key="8">
    <source>
        <dbReference type="EMBL" id="TRY62883.1"/>
    </source>
</evidence>
<protein>
    <recommendedName>
        <fullName evidence="6">Heme-binding protein 1</fullName>
    </recommendedName>
</protein>
<sequence length="198" mass="22434">MYSKLLTLVLLTAPILAEDPTLEVAPYSVIDTKETYEVRDYPATKWVSTYNYAMNVHDGEASRDSFYRLFDYIDGDNMEGTKIDMTSPVTTFIKPGAGPNCESEFTMSFYIPGIYQESPITPKSDDVYIEERDEFMVVATQFSGFATSDDYIKAAAALYEQATADGFNLIADTYYTAGYDAPYTIINRRNEVWFKIRA</sequence>
<evidence type="ECO:0000313" key="9">
    <source>
        <dbReference type="Proteomes" id="UP000318571"/>
    </source>
</evidence>
<dbReference type="Proteomes" id="UP000318571">
    <property type="component" value="Chromosome 10"/>
</dbReference>
<keyword evidence="7" id="KW-0732">Signal</keyword>
<name>A0A553NBQ8_TIGCA</name>
<keyword evidence="4" id="KW-0963">Cytoplasm</keyword>
<dbReference type="GO" id="GO:0005737">
    <property type="term" value="C:cytoplasm"/>
    <property type="evidence" value="ECO:0007669"/>
    <property type="project" value="UniProtKB-SubCell"/>
</dbReference>
<feature type="signal peptide" evidence="7">
    <location>
        <begin position="1"/>
        <end position="17"/>
    </location>
</feature>